<dbReference type="AlphaFoldDB" id="A0A8J4URM5"/>
<evidence type="ECO:0000256" key="5">
    <source>
        <dbReference type="ARBA" id="ARBA00023128"/>
    </source>
</evidence>
<dbReference type="InterPro" id="IPR029045">
    <property type="entry name" value="ClpP/crotonase-like_dom_sf"/>
</dbReference>
<dbReference type="EC" id="3.1.2.4" evidence="3"/>
<dbReference type="CDD" id="cd06558">
    <property type="entry name" value="crotonase-like"/>
    <property type="match status" value="1"/>
</dbReference>
<comment type="caution">
    <text evidence="8">The sequence shown here is derived from an EMBL/GenBank/DDBJ whole genome shotgun (WGS) entry which is preliminary data.</text>
</comment>
<dbReference type="InterPro" id="IPR032259">
    <property type="entry name" value="HIBYL-CoA-H"/>
</dbReference>
<dbReference type="Proteomes" id="UP000695562">
    <property type="component" value="Unassembled WGS sequence"/>
</dbReference>
<comment type="catalytic activity">
    <reaction evidence="1">
        <text>3-hydroxy-2-methylpropanoyl-CoA + H2O = 3-hydroxy-2-methylpropanoate + CoA + H(+)</text>
        <dbReference type="Rhea" id="RHEA:20888"/>
        <dbReference type="ChEBI" id="CHEBI:11805"/>
        <dbReference type="ChEBI" id="CHEBI:15377"/>
        <dbReference type="ChEBI" id="CHEBI:15378"/>
        <dbReference type="ChEBI" id="CHEBI:57287"/>
        <dbReference type="ChEBI" id="CHEBI:57340"/>
        <dbReference type="EC" id="3.1.2.4"/>
    </reaction>
</comment>
<keyword evidence="5" id="KW-0496">Mitochondrion</keyword>
<gene>
    <name evidence="8" type="ORF">CYY_006227</name>
</gene>
<dbReference type="FunFam" id="3.90.226.10:FF:000026">
    <property type="entry name" value="3-hydroxyisobutyryl-CoA hydrolase, mitochondrial"/>
    <property type="match status" value="1"/>
</dbReference>
<dbReference type="GO" id="GO:0003860">
    <property type="term" value="F:3-hydroxyisobutyryl-CoA hydrolase activity"/>
    <property type="evidence" value="ECO:0007669"/>
    <property type="project" value="UniProtKB-EC"/>
</dbReference>
<evidence type="ECO:0000256" key="4">
    <source>
        <dbReference type="ARBA" id="ARBA00022801"/>
    </source>
</evidence>
<keyword evidence="9" id="KW-1185">Reference proteome</keyword>
<evidence type="ECO:0000256" key="2">
    <source>
        <dbReference type="ARBA" id="ARBA00004173"/>
    </source>
</evidence>
<reference evidence="8" key="1">
    <citation type="submission" date="2020-01" db="EMBL/GenBank/DDBJ databases">
        <title>Development of genomics and gene disruption for Polysphondylium violaceum indicates a role for the polyketide synthase stlB in stalk morphogenesis.</title>
        <authorList>
            <person name="Narita B."/>
            <person name="Kawabe Y."/>
            <person name="Kin K."/>
            <person name="Saito T."/>
            <person name="Gibbs R."/>
            <person name="Kuspa A."/>
            <person name="Muzny D."/>
            <person name="Queller D."/>
            <person name="Richards S."/>
            <person name="Strassman J."/>
            <person name="Sucgang R."/>
            <person name="Worley K."/>
            <person name="Schaap P."/>
        </authorList>
    </citation>
    <scope>NUCLEOTIDE SEQUENCE</scope>
    <source>
        <strain evidence="8">QSvi11</strain>
    </source>
</reference>
<feature type="domain" description="Enoyl-CoA hydratase/isomerase" evidence="7">
    <location>
        <begin position="36"/>
        <end position="374"/>
    </location>
</feature>
<comment type="subcellular location">
    <subcellularLocation>
        <location evidence="2">Mitochondrion</location>
    </subcellularLocation>
</comment>
<evidence type="ECO:0000256" key="1">
    <source>
        <dbReference type="ARBA" id="ARBA00001709"/>
    </source>
</evidence>
<dbReference type="PANTHER" id="PTHR43176">
    <property type="entry name" value="3-HYDROXYISOBUTYRYL-COA HYDROLASE-RELATED"/>
    <property type="match status" value="1"/>
</dbReference>
<proteinExistence type="predicted"/>
<dbReference type="Gene3D" id="3.90.226.10">
    <property type="entry name" value="2-enoyl-CoA Hydratase, Chain A, domain 1"/>
    <property type="match status" value="1"/>
</dbReference>
<keyword evidence="4" id="KW-0378">Hydrolase</keyword>
<evidence type="ECO:0000259" key="7">
    <source>
        <dbReference type="Pfam" id="PF16113"/>
    </source>
</evidence>
<dbReference type="OrthoDB" id="1737613at2759"/>
<dbReference type="SUPFAM" id="SSF52096">
    <property type="entry name" value="ClpP/crotonase"/>
    <property type="match status" value="1"/>
</dbReference>
<dbReference type="PANTHER" id="PTHR43176:SF3">
    <property type="entry name" value="3-HYDROXYISOBUTYRYL-COA HYDROLASE, MITOCHONDRIAL"/>
    <property type="match status" value="1"/>
</dbReference>
<organism evidence="8 9">
    <name type="scientific">Polysphondylium violaceum</name>
    <dbReference type="NCBI Taxonomy" id="133409"/>
    <lineage>
        <taxon>Eukaryota</taxon>
        <taxon>Amoebozoa</taxon>
        <taxon>Evosea</taxon>
        <taxon>Eumycetozoa</taxon>
        <taxon>Dictyostelia</taxon>
        <taxon>Dictyosteliales</taxon>
        <taxon>Dictyosteliaceae</taxon>
        <taxon>Polysphondylium</taxon>
    </lineage>
</organism>
<protein>
    <recommendedName>
        <fullName evidence="3">3-hydroxyisobutyryl-CoA hydrolase</fullName>
        <ecNumber evidence="3">3.1.2.4</ecNumber>
    </recommendedName>
    <alternativeName>
        <fullName evidence="6">3-hydroxyisobutyryl-coenzyme A hydrolase</fullName>
    </alternativeName>
</protein>
<dbReference type="InterPro" id="IPR045004">
    <property type="entry name" value="ECH_dom"/>
</dbReference>
<sequence length="385" mass="43239">MSTSRLFNCNTIKGIRFYSSALADEILTSEKGKCLNITLNRPKALNSLNPNMVKILTPKYLEWRKNKKNGDLVIVMKGSGEKAFCAGGDIRAIYDYGNPTSTLKNDPKLEKISDTFFREEYFLNHLIGTNPIPQVSIYNGITMGGGVGLSVHGKFRVATDNTLFAMPETGIGFFCDVGGSYFLSRLPHRLGYYLALTGAKLKGKNVYASGIATHFVKSENIPKLEEALEQLSNPTNENVEQLLNQFSEKIDKNDTTLDINVNIKDIERIFSKNSVEEIIATLEKENTDFAINTLKTLKQMSPTALKVVFEQLNQGKSKSLAECLKMEFRMSQTFMENTDFFEGVRALLVDKDKNPKWNPDCISKVSDSLVQSYFKPIKNELELLE</sequence>
<dbReference type="NCBIfam" id="NF004127">
    <property type="entry name" value="PRK05617.1"/>
    <property type="match status" value="1"/>
</dbReference>
<dbReference type="EMBL" id="AJWJ01000278">
    <property type="protein sequence ID" value="KAF2072451.1"/>
    <property type="molecule type" value="Genomic_DNA"/>
</dbReference>
<evidence type="ECO:0000256" key="6">
    <source>
        <dbReference type="ARBA" id="ARBA00031181"/>
    </source>
</evidence>
<dbReference type="Pfam" id="PF16113">
    <property type="entry name" value="ECH_2"/>
    <property type="match status" value="1"/>
</dbReference>
<accession>A0A8J4URM5</accession>
<dbReference type="GO" id="GO:0005739">
    <property type="term" value="C:mitochondrion"/>
    <property type="evidence" value="ECO:0007669"/>
    <property type="project" value="UniProtKB-SubCell"/>
</dbReference>
<dbReference type="GO" id="GO:0006574">
    <property type="term" value="P:L-valine catabolic process"/>
    <property type="evidence" value="ECO:0007669"/>
    <property type="project" value="TreeGrafter"/>
</dbReference>
<evidence type="ECO:0000256" key="3">
    <source>
        <dbReference type="ARBA" id="ARBA00011915"/>
    </source>
</evidence>
<evidence type="ECO:0000313" key="9">
    <source>
        <dbReference type="Proteomes" id="UP000695562"/>
    </source>
</evidence>
<evidence type="ECO:0000313" key="8">
    <source>
        <dbReference type="EMBL" id="KAF2072451.1"/>
    </source>
</evidence>
<name>A0A8J4URM5_9MYCE</name>